<keyword evidence="3" id="KW-0378">Hydrolase</keyword>
<protein>
    <submittedName>
        <fullName evidence="6">MBL fold metallo-hydrolase</fullName>
    </submittedName>
</protein>
<dbReference type="EMBL" id="JASSPP010000001">
    <property type="protein sequence ID" value="MDK9579954.1"/>
    <property type="molecule type" value="Genomic_DNA"/>
</dbReference>
<comment type="caution">
    <text evidence="6">The sequence shown here is derived from an EMBL/GenBank/DDBJ whole genome shotgun (WGS) entry which is preliminary data.</text>
</comment>
<reference evidence="6 7" key="1">
    <citation type="submission" date="2023-06" db="EMBL/GenBank/DDBJ databases">
        <title>Antibody response to the Sneathia vaginalis cytopathogenic toxin A during pregnancy.</title>
        <authorList>
            <person name="Mccoy Z.T."/>
            <person name="Serrano M.G."/>
            <person name="Spaine K."/>
            <person name="Edwards D.J."/>
            <person name="Buck G.A."/>
            <person name="Jefferson K."/>
        </authorList>
    </citation>
    <scope>NUCLEOTIDE SEQUENCE [LARGE SCALE GENOMIC DNA]</scope>
    <source>
        <strain evidence="6 7">CCUG 42621</strain>
    </source>
</reference>
<evidence type="ECO:0000256" key="3">
    <source>
        <dbReference type="ARBA" id="ARBA00022801"/>
    </source>
</evidence>
<feature type="domain" description="Metallo-beta-lactamase" evidence="5">
    <location>
        <begin position="12"/>
        <end position="187"/>
    </location>
</feature>
<comment type="cofactor">
    <cofactor evidence="1">
        <name>Zn(2+)</name>
        <dbReference type="ChEBI" id="CHEBI:29105"/>
    </cofactor>
</comment>
<dbReference type="InterPro" id="IPR001279">
    <property type="entry name" value="Metallo-B-lactamas"/>
</dbReference>
<organism evidence="6 7">
    <name type="scientific">Sneathia sanguinegens</name>
    <dbReference type="NCBI Taxonomy" id="40543"/>
    <lineage>
        <taxon>Bacteria</taxon>
        <taxon>Fusobacteriati</taxon>
        <taxon>Fusobacteriota</taxon>
        <taxon>Fusobacteriia</taxon>
        <taxon>Fusobacteriales</taxon>
        <taxon>Leptotrichiaceae</taxon>
        <taxon>Sneathia</taxon>
    </lineage>
</organism>
<dbReference type="InterPro" id="IPR036866">
    <property type="entry name" value="RibonucZ/Hydroxyglut_hydro"/>
</dbReference>
<proteinExistence type="predicted"/>
<evidence type="ECO:0000256" key="2">
    <source>
        <dbReference type="ARBA" id="ARBA00022723"/>
    </source>
</evidence>
<name>A0ABT7HIF7_9FUSO</name>
<dbReference type="Pfam" id="PF00753">
    <property type="entry name" value="Lactamase_B"/>
    <property type="match status" value="1"/>
</dbReference>
<keyword evidence="2" id="KW-0479">Metal-binding</keyword>
<dbReference type="SUPFAM" id="SSF56281">
    <property type="entry name" value="Metallo-hydrolase/oxidoreductase"/>
    <property type="match status" value="1"/>
</dbReference>
<dbReference type="PANTHER" id="PTHR46233:SF3">
    <property type="entry name" value="HYDROXYACYLGLUTATHIONE HYDROLASE GLOC"/>
    <property type="match status" value="1"/>
</dbReference>
<evidence type="ECO:0000256" key="1">
    <source>
        <dbReference type="ARBA" id="ARBA00001947"/>
    </source>
</evidence>
<dbReference type="Gene3D" id="3.60.15.10">
    <property type="entry name" value="Ribonuclease Z/Hydroxyacylglutathione hydrolase-like"/>
    <property type="match status" value="1"/>
</dbReference>
<evidence type="ECO:0000256" key="4">
    <source>
        <dbReference type="ARBA" id="ARBA00022833"/>
    </source>
</evidence>
<evidence type="ECO:0000259" key="5">
    <source>
        <dbReference type="SMART" id="SM00849"/>
    </source>
</evidence>
<sequence>MEIKRFVSNLLSENVYLLSYDKDCIMIDPGGDVEEVLEYIEKNALKLQAILITHGHYDHIASLNKILKKYSIPIYIGKEDKEKLFDFNLSLSALIDGKEYSLDKSAKIIEVTEGMKLFNFVALHTPGHTSGSVCYYAEEENCIFTGDTLFKMAIGRVDFPTGDSRQMRDSLNRLFKLNENIVVYPGHGESTTIGEEYLNYYGTYY</sequence>
<dbReference type="SMART" id="SM00849">
    <property type="entry name" value="Lactamase_B"/>
    <property type="match status" value="1"/>
</dbReference>
<dbReference type="RefSeq" id="WP_285152383.1">
    <property type="nucleotide sequence ID" value="NZ_JASSPP010000001.1"/>
</dbReference>
<gene>
    <name evidence="6" type="ORF">QQA45_00195</name>
</gene>
<keyword evidence="7" id="KW-1185">Reference proteome</keyword>
<dbReference type="CDD" id="cd06262">
    <property type="entry name" value="metallo-hydrolase-like_MBL-fold"/>
    <property type="match status" value="1"/>
</dbReference>
<keyword evidence="4" id="KW-0862">Zinc</keyword>
<evidence type="ECO:0000313" key="6">
    <source>
        <dbReference type="EMBL" id="MDK9579954.1"/>
    </source>
</evidence>
<dbReference type="PANTHER" id="PTHR46233">
    <property type="entry name" value="HYDROXYACYLGLUTATHIONE HYDROLASE GLOC"/>
    <property type="match status" value="1"/>
</dbReference>
<dbReference type="InterPro" id="IPR051453">
    <property type="entry name" value="MBL_Glyoxalase_II"/>
</dbReference>
<dbReference type="Proteomes" id="UP001225134">
    <property type="component" value="Unassembled WGS sequence"/>
</dbReference>
<evidence type="ECO:0000313" key="7">
    <source>
        <dbReference type="Proteomes" id="UP001225134"/>
    </source>
</evidence>
<accession>A0ABT7HIF7</accession>